<protein>
    <submittedName>
        <fullName evidence="2">Uncharacterized protein</fullName>
    </submittedName>
</protein>
<reference evidence="2" key="1">
    <citation type="journal article" date="2014" name="Int. J. Syst. Evol. Microbiol.">
        <title>Complete genome sequence of Corynebacterium casei LMG S-19264T (=DSM 44701T), isolated from a smear-ripened cheese.</title>
        <authorList>
            <consortium name="US DOE Joint Genome Institute (JGI-PGF)"/>
            <person name="Walter F."/>
            <person name="Albersmeier A."/>
            <person name="Kalinowski J."/>
            <person name="Ruckert C."/>
        </authorList>
    </citation>
    <scope>NUCLEOTIDE SEQUENCE</scope>
    <source>
        <strain evidence="2">CGMCC 1.12919</strain>
    </source>
</reference>
<name>A0A916UP98_9HYPH</name>
<evidence type="ECO:0000313" key="2">
    <source>
        <dbReference type="EMBL" id="GGC80543.1"/>
    </source>
</evidence>
<feature type="compositionally biased region" description="Basic and acidic residues" evidence="1">
    <location>
        <begin position="21"/>
        <end position="30"/>
    </location>
</feature>
<sequence length="110" mass="11634">MGDLEAGQAIAQIEVHQGDVGEMHSGERHGGGGIGGDPDGRVAEGFQQAFVFQGEKRLIFDDQDPQASDNAHCTIHSHDAATAARIGCYVGHHTNASRSSTVPLTVRKSR</sequence>
<keyword evidence="3" id="KW-1185">Reference proteome</keyword>
<evidence type="ECO:0000313" key="3">
    <source>
        <dbReference type="Proteomes" id="UP000637002"/>
    </source>
</evidence>
<dbReference type="EMBL" id="BMGG01000008">
    <property type="protein sequence ID" value="GGC80543.1"/>
    <property type="molecule type" value="Genomic_DNA"/>
</dbReference>
<dbReference type="Proteomes" id="UP000637002">
    <property type="component" value="Unassembled WGS sequence"/>
</dbReference>
<organism evidence="2 3">
    <name type="scientific">Chelatococcus reniformis</name>
    <dbReference type="NCBI Taxonomy" id="1494448"/>
    <lineage>
        <taxon>Bacteria</taxon>
        <taxon>Pseudomonadati</taxon>
        <taxon>Pseudomonadota</taxon>
        <taxon>Alphaproteobacteria</taxon>
        <taxon>Hyphomicrobiales</taxon>
        <taxon>Chelatococcaceae</taxon>
        <taxon>Chelatococcus</taxon>
    </lineage>
</organism>
<evidence type="ECO:0000256" key="1">
    <source>
        <dbReference type="SAM" id="MobiDB-lite"/>
    </source>
</evidence>
<feature type="region of interest" description="Disordered" evidence="1">
    <location>
        <begin position="21"/>
        <end position="40"/>
    </location>
</feature>
<comment type="caution">
    <text evidence="2">The sequence shown here is derived from an EMBL/GenBank/DDBJ whole genome shotgun (WGS) entry which is preliminary data.</text>
</comment>
<proteinExistence type="predicted"/>
<gene>
    <name evidence="2" type="ORF">GCM10010994_43190</name>
</gene>
<dbReference type="AlphaFoldDB" id="A0A916UP98"/>
<reference evidence="2" key="2">
    <citation type="submission" date="2020-09" db="EMBL/GenBank/DDBJ databases">
        <authorList>
            <person name="Sun Q."/>
            <person name="Zhou Y."/>
        </authorList>
    </citation>
    <scope>NUCLEOTIDE SEQUENCE</scope>
    <source>
        <strain evidence="2">CGMCC 1.12919</strain>
    </source>
</reference>
<accession>A0A916UP98</accession>